<sequence>MSIESNSQSHRVTHFGGWGDRLVRYLAWIFGILTFLNALYYILRTANPVIRSDGWYFLDVFVRRVLDGTAGLGDFFVKRHGADHAQPMGKLLLLAQLHYFDLDFSIESIVGVLSAAVCALLLYCVIAKSRWNDRTDVGRHIAWAAMCAVLFSLNAPGIWTWPLVAMQYLTFIPALLFTWTVWRSWQTGRYVLLAVATVTLGVVDDDSAIIIVVAVIVAMLFAMICNTAPRDRKAWLTIAVVLLCMSVVRMCYGLAPVEGGAPMSPLSSYLTSLHGRLNEGGGLSWIFIPLGLSVMPRAPLWGFTASSWSHVVAGIVAILLIAHGLFWWRAIRTRCNLATFIAVCLMLLSYAWLAGVLVYRVSDYGNDYLYQERYVFLYQFNLIALLLFWAGLPKIGPEVSTTKYGWIGRWLPVFGSLALILLQVPLSSSAWHSRKYLVAYYHQMAVQLEQLADNPGNTKGCLPELVVCTQPLPVRKELVQLLVEHRLNVFSPRMHDWHPYIPKFQAIPREGARKDSSSR</sequence>
<keyword evidence="1" id="KW-1133">Transmembrane helix</keyword>
<protein>
    <recommendedName>
        <fullName evidence="4">Glycosyltransferase RgtA/B/C/D-like domain-containing protein</fullName>
    </recommendedName>
</protein>
<keyword evidence="1" id="KW-0472">Membrane</keyword>
<gene>
    <name evidence="2" type="ORF">SAMN05192579_10878</name>
</gene>
<organism evidence="2 3">
    <name type="scientific">Rhodanobacter glycinis</name>
    <dbReference type="NCBI Taxonomy" id="582702"/>
    <lineage>
        <taxon>Bacteria</taxon>
        <taxon>Pseudomonadati</taxon>
        <taxon>Pseudomonadota</taxon>
        <taxon>Gammaproteobacteria</taxon>
        <taxon>Lysobacterales</taxon>
        <taxon>Rhodanobacteraceae</taxon>
        <taxon>Rhodanobacter</taxon>
    </lineage>
</organism>
<proteinExistence type="predicted"/>
<feature type="transmembrane region" description="Helical" evidence="1">
    <location>
        <begin position="209"/>
        <end position="228"/>
    </location>
</feature>
<feature type="transmembrane region" description="Helical" evidence="1">
    <location>
        <begin position="109"/>
        <end position="129"/>
    </location>
</feature>
<feature type="transmembrane region" description="Helical" evidence="1">
    <location>
        <begin position="340"/>
        <end position="362"/>
    </location>
</feature>
<feature type="transmembrane region" description="Helical" evidence="1">
    <location>
        <begin position="165"/>
        <end position="182"/>
    </location>
</feature>
<feature type="transmembrane region" description="Helical" evidence="1">
    <location>
        <begin position="25"/>
        <end position="43"/>
    </location>
</feature>
<reference evidence="3" key="1">
    <citation type="submission" date="2016-10" db="EMBL/GenBank/DDBJ databases">
        <authorList>
            <person name="Varghese N."/>
            <person name="Submissions S."/>
        </authorList>
    </citation>
    <scope>NUCLEOTIDE SEQUENCE [LARGE SCALE GENOMIC DNA]</scope>
    <source>
        <strain evidence="3">MO64</strain>
    </source>
</reference>
<dbReference type="AlphaFoldDB" id="A0A1I4D7N2"/>
<feature type="transmembrane region" description="Helical" evidence="1">
    <location>
        <begin position="307"/>
        <end position="328"/>
    </location>
</feature>
<feature type="transmembrane region" description="Helical" evidence="1">
    <location>
        <begin position="141"/>
        <end position="159"/>
    </location>
</feature>
<keyword evidence="1" id="KW-0812">Transmembrane</keyword>
<dbReference type="EMBL" id="FOSR01000008">
    <property type="protein sequence ID" value="SFK88387.1"/>
    <property type="molecule type" value="Genomic_DNA"/>
</dbReference>
<feature type="transmembrane region" description="Helical" evidence="1">
    <location>
        <begin position="235"/>
        <end position="255"/>
    </location>
</feature>
<name>A0A1I4D7N2_9GAMM</name>
<accession>A0A1I4D7N2</accession>
<keyword evidence="3" id="KW-1185">Reference proteome</keyword>
<dbReference type="RefSeq" id="WP_092703746.1">
    <property type="nucleotide sequence ID" value="NZ_FOSR01000008.1"/>
</dbReference>
<feature type="transmembrane region" description="Helical" evidence="1">
    <location>
        <begin position="187"/>
        <end position="203"/>
    </location>
</feature>
<evidence type="ECO:0000313" key="2">
    <source>
        <dbReference type="EMBL" id="SFK88387.1"/>
    </source>
</evidence>
<evidence type="ECO:0000313" key="3">
    <source>
        <dbReference type="Proteomes" id="UP000198725"/>
    </source>
</evidence>
<dbReference type="Proteomes" id="UP000198725">
    <property type="component" value="Unassembled WGS sequence"/>
</dbReference>
<evidence type="ECO:0000256" key="1">
    <source>
        <dbReference type="SAM" id="Phobius"/>
    </source>
</evidence>
<feature type="transmembrane region" description="Helical" evidence="1">
    <location>
        <begin position="374"/>
        <end position="392"/>
    </location>
</feature>
<feature type="transmembrane region" description="Helical" evidence="1">
    <location>
        <begin position="404"/>
        <end position="426"/>
    </location>
</feature>
<evidence type="ECO:0008006" key="4">
    <source>
        <dbReference type="Google" id="ProtNLM"/>
    </source>
</evidence>